<dbReference type="InterPro" id="IPR029063">
    <property type="entry name" value="SAM-dependent_MTases_sf"/>
</dbReference>
<sequence>MTIMEALQWGTEQLKTHEDTDAETGIRLDSPSLDAQVLLAAAMEMSKSWIFTHFDADVPPPRLERYRAFIARRLQHEPVAYIIGWKEFYGRKFLVNPSVLIPRPATETLVDVAKNLAGTSEQERTLFADIGTGSGAIAVTLAAETGIPVVASDVSPEALDVAKQNRERLGMTEQVDIRTGPLLEPVARMFEKLKEKGRRSPIHHLILCANLPYLTEHQWSHAQKDVQQFEPRLALVAGADGLDAYWGLFRELMRMRRTIPHRVSVLCEIDPAQAERMPILIRHDFPHARPHLQKDLDGFDRVVITEL</sequence>
<dbReference type="EMBL" id="LCRI01000007">
    <property type="protein sequence ID" value="KKW33038.1"/>
    <property type="molecule type" value="Genomic_DNA"/>
</dbReference>
<name>A0A0G1XP31_9BACT</name>
<evidence type="ECO:0000259" key="4">
    <source>
        <dbReference type="Pfam" id="PF17827"/>
    </source>
</evidence>
<keyword evidence="3" id="KW-0949">S-adenosyl-L-methionine</keyword>
<evidence type="ECO:0000256" key="1">
    <source>
        <dbReference type="ARBA" id="ARBA00022603"/>
    </source>
</evidence>
<dbReference type="Gene3D" id="1.10.8.10">
    <property type="entry name" value="DNA helicase RuvA subunit, C-terminal domain"/>
    <property type="match status" value="1"/>
</dbReference>
<gene>
    <name evidence="5" type="ORF">UY77_C0007G0011</name>
</gene>
<evidence type="ECO:0000256" key="2">
    <source>
        <dbReference type="ARBA" id="ARBA00022679"/>
    </source>
</evidence>
<dbReference type="NCBIfam" id="TIGR00536">
    <property type="entry name" value="hemK_fam"/>
    <property type="match status" value="1"/>
</dbReference>
<dbReference type="Proteomes" id="UP000034711">
    <property type="component" value="Unassembled WGS sequence"/>
</dbReference>
<evidence type="ECO:0000313" key="6">
    <source>
        <dbReference type="Proteomes" id="UP000034711"/>
    </source>
</evidence>
<comment type="caution">
    <text evidence="5">The sequence shown here is derived from an EMBL/GenBank/DDBJ whole genome shotgun (WGS) entry which is preliminary data.</text>
</comment>
<dbReference type="PATRIC" id="fig|1618980.3.peg.170"/>
<accession>A0A0G1XP31</accession>
<dbReference type="PANTHER" id="PTHR18895:SF74">
    <property type="entry name" value="MTRF1L RELEASE FACTOR GLUTAMINE METHYLTRANSFERASE"/>
    <property type="match status" value="1"/>
</dbReference>
<organism evidence="5 6">
    <name type="scientific">Candidatus Uhrbacteria bacterium GW2011_GWA2_53_10</name>
    <dbReference type="NCBI Taxonomy" id="1618980"/>
    <lineage>
        <taxon>Bacteria</taxon>
        <taxon>Candidatus Uhriibacteriota</taxon>
    </lineage>
</organism>
<evidence type="ECO:0000256" key="3">
    <source>
        <dbReference type="ARBA" id="ARBA00022691"/>
    </source>
</evidence>
<keyword evidence="2 5" id="KW-0808">Transferase</keyword>
<dbReference type="SUPFAM" id="SSF53335">
    <property type="entry name" value="S-adenosyl-L-methionine-dependent methyltransferases"/>
    <property type="match status" value="1"/>
</dbReference>
<dbReference type="Gene3D" id="3.40.50.150">
    <property type="entry name" value="Vaccinia Virus protein VP39"/>
    <property type="match status" value="1"/>
</dbReference>
<dbReference type="AlphaFoldDB" id="A0A0G1XP31"/>
<protein>
    <submittedName>
        <fullName evidence="5">Release factor glutamine methyltransferase</fullName>
    </submittedName>
</protein>
<dbReference type="InterPro" id="IPR004556">
    <property type="entry name" value="HemK-like"/>
</dbReference>
<dbReference type="Pfam" id="PF06325">
    <property type="entry name" value="PrmA"/>
    <property type="match status" value="1"/>
</dbReference>
<dbReference type="GO" id="GO:0032259">
    <property type="term" value="P:methylation"/>
    <property type="evidence" value="ECO:0007669"/>
    <property type="project" value="UniProtKB-KW"/>
</dbReference>
<dbReference type="PANTHER" id="PTHR18895">
    <property type="entry name" value="HEMK METHYLTRANSFERASE"/>
    <property type="match status" value="1"/>
</dbReference>
<keyword evidence="1 5" id="KW-0489">Methyltransferase</keyword>
<proteinExistence type="predicted"/>
<dbReference type="InterPro" id="IPR050320">
    <property type="entry name" value="N5-glutamine_MTase"/>
</dbReference>
<dbReference type="NCBIfam" id="TIGR03534">
    <property type="entry name" value="RF_mod_PrmC"/>
    <property type="match status" value="1"/>
</dbReference>
<dbReference type="GO" id="GO:0008276">
    <property type="term" value="F:protein methyltransferase activity"/>
    <property type="evidence" value="ECO:0007669"/>
    <property type="project" value="InterPro"/>
</dbReference>
<dbReference type="InterPro" id="IPR019874">
    <property type="entry name" value="RF_methyltr_PrmC"/>
</dbReference>
<dbReference type="CDD" id="cd02440">
    <property type="entry name" value="AdoMet_MTases"/>
    <property type="match status" value="1"/>
</dbReference>
<dbReference type="InterPro" id="IPR040758">
    <property type="entry name" value="PrmC_N"/>
</dbReference>
<reference evidence="5 6" key="1">
    <citation type="journal article" date="2015" name="Nature">
        <title>rRNA introns, odd ribosomes, and small enigmatic genomes across a large radiation of phyla.</title>
        <authorList>
            <person name="Brown C.T."/>
            <person name="Hug L.A."/>
            <person name="Thomas B.C."/>
            <person name="Sharon I."/>
            <person name="Castelle C.J."/>
            <person name="Singh A."/>
            <person name="Wilkins M.J."/>
            <person name="Williams K.H."/>
            <person name="Banfield J.F."/>
        </authorList>
    </citation>
    <scope>NUCLEOTIDE SEQUENCE [LARGE SCALE GENOMIC DNA]</scope>
</reference>
<dbReference type="Pfam" id="PF17827">
    <property type="entry name" value="PrmC_N"/>
    <property type="match status" value="1"/>
</dbReference>
<feature type="domain" description="Release factor glutamine methyltransferase N-terminal" evidence="4">
    <location>
        <begin position="5"/>
        <end position="84"/>
    </location>
</feature>
<evidence type="ECO:0000313" key="5">
    <source>
        <dbReference type="EMBL" id="KKW33038.1"/>
    </source>
</evidence>